<feature type="region of interest" description="Disordered" evidence="1">
    <location>
        <begin position="72"/>
        <end position="92"/>
    </location>
</feature>
<dbReference type="AlphaFoldDB" id="A0A2J6RYZ6"/>
<organism evidence="2 3">
    <name type="scientific">Hyaloscypha variabilis (strain UAMH 11265 / GT02V1 / F)</name>
    <name type="common">Meliniomyces variabilis</name>
    <dbReference type="NCBI Taxonomy" id="1149755"/>
    <lineage>
        <taxon>Eukaryota</taxon>
        <taxon>Fungi</taxon>
        <taxon>Dikarya</taxon>
        <taxon>Ascomycota</taxon>
        <taxon>Pezizomycotina</taxon>
        <taxon>Leotiomycetes</taxon>
        <taxon>Helotiales</taxon>
        <taxon>Hyaloscyphaceae</taxon>
        <taxon>Hyaloscypha</taxon>
        <taxon>Hyaloscypha variabilis</taxon>
    </lineage>
</organism>
<dbReference type="OrthoDB" id="5488148at2759"/>
<dbReference type="Proteomes" id="UP000235786">
    <property type="component" value="Unassembled WGS sequence"/>
</dbReference>
<proteinExistence type="predicted"/>
<keyword evidence="3" id="KW-1185">Reference proteome</keyword>
<sequence length="269" mass="29724">MADFKPDEEFIKRSKARLSSIFHEKFKQREAAREEKLAEDKVTSKIFRNLAKGDDEIAKVGEKVRQRLVDRLKQPRSKHENALAEPRDFGAENDISGPPYDWDWTWEAQSGNATFTVSADKTTGNISFAGSTGDGGSASCASAVGLFFQPKSTSALLQVIASPSLSYEYDAYRFLDAVRSHAFVGVYVGEYTLKGEFVRAVIDQQISLWEADSDVGGFSGNNSGFPLFSAGSADNDHFYEVWVWAGADIEGSGWDDVFDWSGAYAQLSF</sequence>
<dbReference type="EMBL" id="KZ613942">
    <property type="protein sequence ID" value="PMD43731.1"/>
    <property type="molecule type" value="Genomic_DNA"/>
</dbReference>
<reference evidence="2 3" key="1">
    <citation type="submission" date="2016-04" db="EMBL/GenBank/DDBJ databases">
        <title>A degradative enzymes factory behind the ericoid mycorrhizal symbiosis.</title>
        <authorList>
            <consortium name="DOE Joint Genome Institute"/>
            <person name="Martino E."/>
            <person name="Morin E."/>
            <person name="Grelet G."/>
            <person name="Kuo A."/>
            <person name="Kohler A."/>
            <person name="Daghino S."/>
            <person name="Barry K."/>
            <person name="Choi C."/>
            <person name="Cichocki N."/>
            <person name="Clum A."/>
            <person name="Copeland A."/>
            <person name="Hainaut M."/>
            <person name="Haridas S."/>
            <person name="Labutti K."/>
            <person name="Lindquist E."/>
            <person name="Lipzen A."/>
            <person name="Khouja H.-R."/>
            <person name="Murat C."/>
            <person name="Ohm R."/>
            <person name="Olson A."/>
            <person name="Spatafora J."/>
            <person name="Veneault-Fourrey C."/>
            <person name="Henrissat B."/>
            <person name="Grigoriev I."/>
            <person name="Martin F."/>
            <person name="Perotto S."/>
        </authorList>
    </citation>
    <scope>NUCLEOTIDE SEQUENCE [LARGE SCALE GENOMIC DNA]</scope>
    <source>
        <strain evidence="2 3">F</strain>
    </source>
</reference>
<accession>A0A2J6RYZ6</accession>
<evidence type="ECO:0000256" key="1">
    <source>
        <dbReference type="SAM" id="MobiDB-lite"/>
    </source>
</evidence>
<name>A0A2J6RYZ6_HYAVF</name>
<evidence type="ECO:0000313" key="2">
    <source>
        <dbReference type="EMBL" id="PMD43731.1"/>
    </source>
</evidence>
<gene>
    <name evidence="2" type="ORF">L207DRAFT_564352</name>
</gene>
<feature type="compositionally biased region" description="Basic and acidic residues" evidence="1">
    <location>
        <begin position="72"/>
        <end position="90"/>
    </location>
</feature>
<evidence type="ECO:0000313" key="3">
    <source>
        <dbReference type="Proteomes" id="UP000235786"/>
    </source>
</evidence>
<protein>
    <submittedName>
        <fullName evidence="2">Uncharacterized protein</fullName>
    </submittedName>
</protein>